<proteinExistence type="predicted"/>
<protein>
    <submittedName>
        <fullName evidence="3">Aph protein</fullName>
    </submittedName>
</protein>
<dbReference type="InterPro" id="IPR002575">
    <property type="entry name" value="Aminoglycoside_PTrfase"/>
</dbReference>
<feature type="domain" description="DUF4116" evidence="2">
    <location>
        <begin position="236"/>
        <end position="282"/>
    </location>
</feature>
<feature type="domain" description="DUF4116" evidence="2">
    <location>
        <begin position="139"/>
        <end position="181"/>
    </location>
</feature>
<evidence type="ECO:0000259" key="2">
    <source>
        <dbReference type="Pfam" id="PF13475"/>
    </source>
</evidence>
<dbReference type="AlphaFoldDB" id="A0A812LXL1"/>
<dbReference type="InterPro" id="IPR025197">
    <property type="entry name" value="DUF4116"/>
</dbReference>
<feature type="domain" description="DUF4116" evidence="2">
    <location>
        <begin position="184"/>
        <end position="232"/>
    </location>
</feature>
<reference evidence="3" key="1">
    <citation type="submission" date="2021-02" db="EMBL/GenBank/DDBJ databases">
        <authorList>
            <person name="Dougan E. K."/>
            <person name="Rhodes N."/>
            <person name="Thang M."/>
            <person name="Chan C."/>
        </authorList>
    </citation>
    <scope>NUCLEOTIDE SEQUENCE</scope>
</reference>
<evidence type="ECO:0000313" key="4">
    <source>
        <dbReference type="Proteomes" id="UP000604046"/>
    </source>
</evidence>
<dbReference type="PANTHER" id="PTHR21310">
    <property type="entry name" value="AMINOGLYCOSIDE PHOSPHOTRANSFERASE-RELATED-RELATED"/>
    <property type="match status" value="1"/>
</dbReference>
<dbReference type="Gene3D" id="3.90.1200.10">
    <property type="match status" value="1"/>
</dbReference>
<evidence type="ECO:0000259" key="1">
    <source>
        <dbReference type="Pfam" id="PF01636"/>
    </source>
</evidence>
<accession>A0A812LXL1</accession>
<dbReference type="Proteomes" id="UP000604046">
    <property type="component" value="Unassembled WGS sequence"/>
</dbReference>
<dbReference type="Pfam" id="PF01636">
    <property type="entry name" value="APH"/>
    <property type="match status" value="1"/>
</dbReference>
<dbReference type="EMBL" id="CAJNDS010001287">
    <property type="protein sequence ID" value="CAE7254241.1"/>
    <property type="molecule type" value="Genomic_DNA"/>
</dbReference>
<dbReference type="InterPro" id="IPR011009">
    <property type="entry name" value="Kinase-like_dom_sf"/>
</dbReference>
<comment type="caution">
    <text evidence="3">The sequence shown here is derived from an EMBL/GenBank/DDBJ whole genome shotgun (WGS) entry which is preliminary data.</text>
</comment>
<organism evidence="3 4">
    <name type="scientific">Symbiodinium natans</name>
    <dbReference type="NCBI Taxonomy" id="878477"/>
    <lineage>
        <taxon>Eukaryota</taxon>
        <taxon>Sar</taxon>
        <taxon>Alveolata</taxon>
        <taxon>Dinophyceae</taxon>
        <taxon>Suessiales</taxon>
        <taxon>Symbiodiniaceae</taxon>
        <taxon>Symbiodinium</taxon>
    </lineage>
</organism>
<keyword evidence="4" id="KW-1185">Reference proteome</keyword>
<dbReference type="SUPFAM" id="SSF56112">
    <property type="entry name" value="Protein kinase-like (PK-like)"/>
    <property type="match status" value="1"/>
</dbReference>
<dbReference type="InterPro" id="IPR051678">
    <property type="entry name" value="AGP_Transferase"/>
</dbReference>
<evidence type="ECO:0000313" key="3">
    <source>
        <dbReference type="EMBL" id="CAE7254241.1"/>
    </source>
</evidence>
<name>A0A812LXL1_9DINO</name>
<sequence length="682" mass="74503">MVEDRDQETALRQAYTAAAIRRNEELIAAEIEGEALDNTLELEFSNGPLKGPEPIGEALQVTVWSMSGAMLCRLSLSASATGGEVMQEAAKASAIRQSELKLFYKDRELAAKMPLGDLYSGSSMDLSLLHIDPEWQTFMEVVSYAGCQLAVAPARLQADKPLVLRAVRQNGCALEYAAQLLREDIEVVLAAVQDNGHSLEFAGERLRDDREVVHAAVTQNGNALRFASTRLQGNTDLVLAAVASGSQAFQFASPALRCDRKVVLAAVDLNGLSLEFASQQLKEDREAGVEEQLAEVQRVLSAVTEPKVSALCASLGLELLTFDFLPEGEPGCTFGEHEGCTARPFNVNPNWALSVREKAGRMRALILQVSNPHAWRKARNTESKVAAMRLLRQKGVPLIPEVLGWSADTGSSELGAEYLLMERVPGVGLDSILDSASEEQRQSYISQLATWLQAVGTLKCPGALQQVSGFRIQGDGATTGVEWAVNGPPLPLRDGFAAFALEALDDVVARIKEDAAAGWEVDREDMLPSLAEVRRFILHYRAKYEATPESILDACADFGVCHGDLHPGNVMCDPESGKLTGIIDWENVSWGPREPDICASWLGDRKSRIPERGMLCKLLEDLRFLHFFSVTWWGHCITLEKKLQGHADEARNCASDARKALETFLASARPLLEQDFHGEPAP</sequence>
<feature type="domain" description="Aminoglycoside phosphotransferase" evidence="1">
    <location>
        <begin position="360"/>
        <end position="614"/>
    </location>
</feature>
<dbReference type="OrthoDB" id="2906425at2759"/>
<gene>
    <name evidence="3" type="primary">aph</name>
    <name evidence="3" type="ORF">SNAT2548_LOCUS12838</name>
</gene>
<dbReference type="Pfam" id="PF13475">
    <property type="entry name" value="DUF4116"/>
    <property type="match status" value="3"/>
</dbReference>